<dbReference type="InterPro" id="IPR011990">
    <property type="entry name" value="TPR-like_helical_dom_sf"/>
</dbReference>
<feature type="region of interest" description="Disordered" evidence="2">
    <location>
        <begin position="663"/>
        <end position="687"/>
    </location>
</feature>
<dbReference type="Gene3D" id="1.20.58.2200">
    <property type="match status" value="1"/>
</dbReference>
<gene>
    <name evidence="4" type="ORF">M911_05940</name>
</gene>
<feature type="region of interest" description="Disordered" evidence="2">
    <location>
        <begin position="729"/>
        <end position="926"/>
    </location>
</feature>
<feature type="compositionally biased region" description="Basic and acidic residues" evidence="2">
    <location>
        <begin position="813"/>
        <end position="827"/>
    </location>
</feature>
<feature type="region of interest" description="Disordered" evidence="2">
    <location>
        <begin position="129"/>
        <end position="171"/>
    </location>
</feature>
<keyword evidence="5" id="KW-1185">Reference proteome</keyword>
<dbReference type="NCBIfam" id="TIGR03504">
    <property type="entry name" value="FimV_Cterm"/>
    <property type="match status" value="1"/>
</dbReference>
<evidence type="ECO:0000313" key="5">
    <source>
        <dbReference type="Proteomes" id="UP000019442"/>
    </source>
</evidence>
<evidence type="ECO:0000313" key="4">
    <source>
        <dbReference type="EMBL" id="AHK78786.1"/>
    </source>
</evidence>
<dbReference type="CDD" id="cd00118">
    <property type="entry name" value="LysM"/>
    <property type="match status" value="1"/>
</dbReference>
<organism evidence="4 5">
    <name type="scientific">Ectothiorhodospira haloalkaliphila</name>
    <dbReference type="NCBI Taxonomy" id="421628"/>
    <lineage>
        <taxon>Bacteria</taxon>
        <taxon>Pseudomonadati</taxon>
        <taxon>Pseudomonadota</taxon>
        <taxon>Gammaproteobacteria</taxon>
        <taxon>Chromatiales</taxon>
        <taxon>Ectothiorhodospiraceae</taxon>
        <taxon>Ectothiorhodospira</taxon>
    </lineage>
</organism>
<feature type="region of interest" description="Disordered" evidence="2">
    <location>
        <begin position="500"/>
        <end position="523"/>
    </location>
</feature>
<dbReference type="InterPro" id="IPR020012">
    <property type="entry name" value="LysM_FimV"/>
</dbReference>
<dbReference type="Gene3D" id="3.10.350.10">
    <property type="entry name" value="LysM domain"/>
    <property type="match status" value="1"/>
</dbReference>
<evidence type="ECO:0000259" key="3">
    <source>
        <dbReference type="PROSITE" id="PS51782"/>
    </source>
</evidence>
<name>W8KT88_9GAMM</name>
<feature type="compositionally biased region" description="Acidic residues" evidence="2">
    <location>
        <begin position="879"/>
        <end position="900"/>
    </location>
</feature>
<dbReference type="OrthoDB" id="5298707at2"/>
<dbReference type="InterPro" id="IPR020011">
    <property type="entry name" value="FimV_C"/>
</dbReference>
<evidence type="ECO:0000256" key="1">
    <source>
        <dbReference type="SAM" id="Coils"/>
    </source>
</evidence>
<sequence length="1002" mass="109342">MRRLALGTAVLALIVPGASLGLGLGEIEPRSALNQPLRAEIELVSVEPGEMDDLVVRLAPDALFTRMGIDRDHRLTELEFEPMTTRDGRHVIRVTSRDPIREPFLNFLIEASWPSGRLVREYTILLDPPTRFEQTRQPTPAPSAPAPGRETAPPGVTRAEAPRDTAPTTYRVSRGDTMWQLGERLRPDTGVSVEQMMLALLRANPEAFEDDNINNLRSGHVLRVPARDEITRLAPREARQEVVRQNRLWREYRERATEQPEPQVAVADEPAPPRDPAPDEAREPAPPAPVDDDARLEIVGDGLTDDEAQRLQRELALLRETTESRRQEAEELRNRVEELEGLLERQSRLLTLTNQQLADLQNQLARMEGRDPDHLPLALPSEPLPTTPEAVAPAPAPDAAPTPEVAPAPPAPVTPAEPEPRPTALTQLLNNPSLLMGAGFGLLLILALLWLMIRRLRDREDGEDVATPLADASVGQEAGTQGKGTAAAAAAGAAAGGVAAARDDADRERPTFGVESDSKEDLSTAMMDTMETQLPSPKGPMGDSAELTDTMELSLPGGDAAEPEDGGPRHRDEVSNDDTVAEADVYLAYGLYQQAEDLLENAVKQDPDRVDYRFKLAETYFASKNREAFEGVAADMRQSLGERPARLWDRVVLMGQEISPDNPLFRGAAASGQGTHERPDTSDFDLDTTELEGSLSEVDFEIRDDMDDMGLGEDPASGDQTEISKIGELDLDLPEDIGADVPEDSGKAAPEDAPTMQVEETPGMDDEAPTRVHPPAQTATSAPDKPEERARTQDADDATLEFDLDDSDFLDEDWAKDVGEGASRPDLDEGADIDADEPTRRAGSGDDTATLQTDEPFPDLDEPPALDRGVEPPTTEGTGEQDDTLQLDADDLNFDLDDMESMGKDEPATPRALGEDLDSDADTRWLDDTFDADDAARTSDELDSAEDDDFSLGDEISTKLDLARAYIEMGDAEGARATLEEVISDGDDVQRREAEELMRQIQ</sequence>
<dbReference type="NCBIfam" id="TIGR03505">
    <property type="entry name" value="FimV_core"/>
    <property type="match status" value="1"/>
</dbReference>
<keyword evidence="1" id="KW-0175">Coiled coil</keyword>
<dbReference type="EMBL" id="CP007268">
    <property type="protein sequence ID" value="AHK78786.1"/>
    <property type="molecule type" value="Genomic_DNA"/>
</dbReference>
<dbReference type="InterPro" id="IPR036779">
    <property type="entry name" value="LysM_dom_sf"/>
</dbReference>
<feature type="domain" description="LysM" evidence="3">
    <location>
        <begin position="168"/>
        <end position="224"/>
    </location>
</feature>
<dbReference type="PANTHER" id="PTHR48125">
    <property type="entry name" value="LP07818P1"/>
    <property type="match status" value="1"/>
</dbReference>
<dbReference type="PATRIC" id="fig|1354791.3.peg.1623"/>
<reference evidence="4 5" key="1">
    <citation type="journal article" date="2014" name="J Genomics">
        <title>Draft Genome Sequence of the Extremely Halophilic Phototrophic Purple Sulfur Bacterium Halorhodospira halochloris.</title>
        <authorList>
            <person name="Singh K.S."/>
            <person name="Kirksey J."/>
            <person name="Hoff W.D."/>
            <person name="Deole R."/>
        </authorList>
    </citation>
    <scope>NUCLEOTIDE SEQUENCE [LARGE SCALE GENOMIC DNA]</scope>
    <source>
        <strain evidence="4 5">A</strain>
    </source>
</reference>
<feature type="compositionally biased region" description="Basic and acidic residues" evidence="2">
    <location>
        <begin position="501"/>
        <end position="522"/>
    </location>
</feature>
<feature type="compositionally biased region" description="Pro residues" evidence="2">
    <location>
        <begin position="394"/>
        <end position="417"/>
    </location>
</feature>
<dbReference type="HOGENOM" id="CLU_007099_1_0_6"/>
<feature type="region of interest" description="Disordered" evidence="2">
    <location>
        <begin position="553"/>
        <end position="574"/>
    </location>
</feature>
<proteinExistence type="predicted"/>
<dbReference type="Gene3D" id="1.25.40.10">
    <property type="entry name" value="Tetratricopeptide repeat domain"/>
    <property type="match status" value="1"/>
</dbReference>
<dbReference type="InterPro" id="IPR018392">
    <property type="entry name" value="LysM"/>
</dbReference>
<dbReference type="PANTHER" id="PTHR48125:SF10">
    <property type="entry name" value="OS12G0136300 PROTEIN"/>
    <property type="match status" value="1"/>
</dbReference>
<feature type="compositionally biased region" description="Acidic residues" evidence="2">
    <location>
        <begin position="795"/>
        <end position="812"/>
    </location>
</feature>
<protein>
    <recommendedName>
        <fullName evidence="3">LysM domain-containing protein</fullName>
    </recommendedName>
</protein>
<feature type="region of interest" description="Disordered" evidence="2">
    <location>
        <begin position="254"/>
        <end position="293"/>
    </location>
</feature>
<dbReference type="SUPFAM" id="SSF48452">
    <property type="entry name" value="TPR-like"/>
    <property type="match status" value="1"/>
</dbReference>
<accession>W8KT88</accession>
<evidence type="ECO:0000256" key="2">
    <source>
        <dbReference type="SAM" id="MobiDB-lite"/>
    </source>
</evidence>
<dbReference type="RefSeq" id="WP_025281181.1">
    <property type="nucleotide sequence ID" value="NZ_CP007268.1"/>
</dbReference>
<dbReference type="Proteomes" id="UP000019442">
    <property type="component" value="Chromosome"/>
</dbReference>
<dbReference type="AlphaFoldDB" id="W8KT88"/>
<dbReference type="InterPro" id="IPR038440">
    <property type="entry name" value="FimV_C_sf"/>
</dbReference>
<feature type="region of interest" description="Disordered" evidence="2">
    <location>
        <begin position="370"/>
        <end position="424"/>
    </location>
</feature>
<feature type="region of interest" description="Disordered" evidence="2">
    <location>
        <begin position="932"/>
        <end position="951"/>
    </location>
</feature>
<feature type="coiled-coil region" evidence="1">
    <location>
        <begin position="308"/>
        <end position="370"/>
    </location>
</feature>
<reference evidence="5" key="2">
    <citation type="submission" date="2014-02" db="EMBL/GenBank/DDBJ databases">
        <title>Draft Genome Sequence of extremely halophilic bacteria Halorhodospira halochloris.</title>
        <authorList>
            <person name="Singh K.S."/>
        </authorList>
    </citation>
    <scope>NUCLEOTIDE SEQUENCE [LARGE SCALE GENOMIC DNA]</scope>
    <source>
        <strain evidence="5">A</strain>
    </source>
</reference>
<dbReference type="KEGG" id="hhc:M911_05940"/>
<dbReference type="Pfam" id="PF14559">
    <property type="entry name" value="TPR_19"/>
    <property type="match status" value="1"/>
</dbReference>
<feature type="compositionally biased region" description="Acidic residues" evidence="2">
    <location>
        <begin position="729"/>
        <end position="743"/>
    </location>
</feature>
<dbReference type="InterPro" id="IPR057840">
    <property type="entry name" value="FimV_N"/>
</dbReference>
<dbReference type="PROSITE" id="PS51782">
    <property type="entry name" value="LYSM"/>
    <property type="match status" value="1"/>
</dbReference>
<feature type="compositionally biased region" description="Basic and acidic residues" evidence="2">
    <location>
        <begin position="784"/>
        <end position="794"/>
    </location>
</feature>
<feature type="compositionally biased region" description="Acidic residues" evidence="2">
    <location>
        <begin position="941"/>
        <end position="951"/>
    </location>
</feature>
<dbReference type="Pfam" id="PF25800">
    <property type="entry name" value="FimV_N"/>
    <property type="match status" value="1"/>
</dbReference>